<proteinExistence type="predicted"/>
<dbReference type="Proteomes" id="UP000256269">
    <property type="component" value="Unassembled WGS sequence"/>
</dbReference>
<dbReference type="AlphaFoldDB" id="A0A3E0G697"/>
<dbReference type="OrthoDB" id="9934566at2"/>
<name>A0A3E0G697_9PSEU</name>
<organism evidence="1 2">
    <name type="scientific">Kutzneria buriramensis</name>
    <dbReference type="NCBI Taxonomy" id="1045776"/>
    <lineage>
        <taxon>Bacteria</taxon>
        <taxon>Bacillati</taxon>
        <taxon>Actinomycetota</taxon>
        <taxon>Actinomycetes</taxon>
        <taxon>Pseudonocardiales</taxon>
        <taxon>Pseudonocardiaceae</taxon>
        <taxon>Kutzneria</taxon>
    </lineage>
</organism>
<comment type="caution">
    <text evidence="1">The sequence shown here is derived from an EMBL/GenBank/DDBJ whole genome shotgun (WGS) entry which is preliminary data.</text>
</comment>
<reference evidence="1 2" key="1">
    <citation type="submission" date="2018-08" db="EMBL/GenBank/DDBJ databases">
        <title>Genomic Encyclopedia of Archaeal and Bacterial Type Strains, Phase II (KMG-II): from individual species to whole genera.</title>
        <authorList>
            <person name="Goeker M."/>
        </authorList>
    </citation>
    <scope>NUCLEOTIDE SEQUENCE [LARGE SCALE GENOMIC DNA]</scope>
    <source>
        <strain evidence="1 2">DSM 45791</strain>
    </source>
</reference>
<evidence type="ECO:0000313" key="2">
    <source>
        <dbReference type="Proteomes" id="UP000256269"/>
    </source>
</evidence>
<dbReference type="RefSeq" id="WP_147329078.1">
    <property type="nucleotide sequence ID" value="NZ_CP144375.1"/>
</dbReference>
<keyword evidence="2" id="KW-1185">Reference proteome</keyword>
<protein>
    <submittedName>
        <fullName evidence="1">Uncharacterized protein</fullName>
    </submittedName>
</protein>
<evidence type="ECO:0000313" key="1">
    <source>
        <dbReference type="EMBL" id="REH17999.1"/>
    </source>
</evidence>
<gene>
    <name evidence="1" type="ORF">BCF44_13931</name>
</gene>
<dbReference type="EMBL" id="QUNO01000039">
    <property type="protein sequence ID" value="REH17999.1"/>
    <property type="molecule type" value="Genomic_DNA"/>
</dbReference>
<accession>A0A3E0G697</accession>
<sequence>MDVTTSASAGPTNQFVLPANKSVILRACAAALGGNGTEVGHDCQTRAAGQKFLHLRLTEPRVPAHHRWPSILDLAAALTTIDVSWAIHNRPATDPGKSLAVPRFAARHRSGDDYLVLQLLPVEC</sequence>